<dbReference type="EMBL" id="RAPQ01000008">
    <property type="protein sequence ID" value="RKE04400.1"/>
    <property type="molecule type" value="Genomic_DNA"/>
</dbReference>
<dbReference type="AlphaFoldDB" id="A0A419XA01"/>
<evidence type="ECO:0000256" key="3">
    <source>
        <dbReference type="ARBA" id="ARBA00022691"/>
    </source>
</evidence>
<organism evidence="9 10">
    <name type="scientific">Marinifilum flexuosum</name>
    <dbReference type="NCBI Taxonomy" id="1117708"/>
    <lineage>
        <taxon>Bacteria</taxon>
        <taxon>Pseudomonadati</taxon>
        <taxon>Bacteroidota</taxon>
        <taxon>Bacteroidia</taxon>
        <taxon>Marinilabiliales</taxon>
        <taxon>Marinifilaceae</taxon>
    </lineage>
</organism>
<dbReference type="InterPro" id="IPR023885">
    <property type="entry name" value="4Fe4S-binding_SPASM_dom"/>
</dbReference>
<evidence type="ECO:0000256" key="5">
    <source>
        <dbReference type="ARBA" id="ARBA00023004"/>
    </source>
</evidence>
<dbReference type="CDD" id="cd21120">
    <property type="entry name" value="SPASM_anSME"/>
    <property type="match status" value="1"/>
</dbReference>
<dbReference type="GO" id="GO:0016491">
    <property type="term" value="F:oxidoreductase activity"/>
    <property type="evidence" value="ECO:0007669"/>
    <property type="project" value="InterPro"/>
</dbReference>
<dbReference type="SFLD" id="SFLDG01386">
    <property type="entry name" value="main_SPASM_domain-containing"/>
    <property type="match status" value="1"/>
</dbReference>
<protein>
    <recommendedName>
        <fullName evidence="8">Radical SAM core domain-containing protein</fullName>
    </recommendedName>
</protein>
<evidence type="ECO:0000256" key="1">
    <source>
        <dbReference type="ARBA" id="ARBA00001966"/>
    </source>
</evidence>
<dbReference type="SFLD" id="SFLDF00285">
    <property type="entry name" value="anaerobic_Ser-type_sulfatase-m"/>
    <property type="match status" value="1"/>
</dbReference>
<dbReference type="Gene3D" id="3.20.20.70">
    <property type="entry name" value="Aldolase class I"/>
    <property type="match status" value="1"/>
</dbReference>
<dbReference type="GO" id="GO:0046872">
    <property type="term" value="F:metal ion binding"/>
    <property type="evidence" value="ECO:0007669"/>
    <property type="project" value="UniProtKB-KW"/>
</dbReference>
<dbReference type="InterPro" id="IPR007197">
    <property type="entry name" value="rSAM"/>
</dbReference>
<dbReference type="Pfam" id="PF13186">
    <property type="entry name" value="SPASM"/>
    <property type="match status" value="1"/>
</dbReference>
<dbReference type="SFLD" id="SFLDG01072">
    <property type="entry name" value="dehydrogenase_like"/>
    <property type="match status" value="1"/>
</dbReference>
<dbReference type="SUPFAM" id="SSF102114">
    <property type="entry name" value="Radical SAM enzymes"/>
    <property type="match status" value="1"/>
</dbReference>
<dbReference type="InterPro" id="IPR058240">
    <property type="entry name" value="rSAM_sf"/>
</dbReference>
<dbReference type="InterPro" id="IPR047207">
    <property type="entry name" value="SPASM_anSME"/>
</dbReference>
<dbReference type="Pfam" id="PF04055">
    <property type="entry name" value="Radical_SAM"/>
    <property type="match status" value="1"/>
</dbReference>
<evidence type="ECO:0000256" key="7">
    <source>
        <dbReference type="ARBA" id="ARBA00023601"/>
    </source>
</evidence>
<dbReference type="InterPro" id="IPR013785">
    <property type="entry name" value="Aldolase_TIM"/>
</dbReference>
<reference evidence="9 10" key="1">
    <citation type="submission" date="2018-09" db="EMBL/GenBank/DDBJ databases">
        <title>Genomic Encyclopedia of Archaeal and Bacterial Type Strains, Phase II (KMG-II): from individual species to whole genera.</title>
        <authorList>
            <person name="Goeker M."/>
        </authorList>
    </citation>
    <scope>NUCLEOTIDE SEQUENCE [LARGE SCALE GENOMIC DNA]</scope>
    <source>
        <strain evidence="9 10">DSM 21950</strain>
    </source>
</reference>
<dbReference type="Proteomes" id="UP000284531">
    <property type="component" value="Unassembled WGS sequence"/>
</dbReference>
<name>A0A419XA01_9BACT</name>
<evidence type="ECO:0000256" key="6">
    <source>
        <dbReference type="ARBA" id="ARBA00023014"/>
    </source>
</evidence>
<dbReference type="OrthoDB" id="9808591at2"/>
<keyword evidence="5" id="KW-0408">Iron</keyword>
<keyword evidence="3" id="KW-0949">S-adenosyl-L-methionine</keyword>
<comment type="similarity">
    <text evidence="7">Belongs to the radical SAM superfamily. Anaerobic sulfatase-maturating enzyme family.</text>
</comment>
<dbReference type="CDD" id="cd01335">
    <property type="entry name" value="Radical_SAM"/>
    <property type="match status" value="1"/>
</dbReference>
<dbReference type="PANTHER" id="PTHR43273:SF3">
    <property type="entry name" value="ANAEROBIC SULFATASE-MATURATING ENZYME HOMOLOG ASLB-RELATED"/>
    <property type="match status" value="1"/>
</dbReference>
<comment type="cofactor">
    <cofactor evidence="1">
        <name>[4Fe-4S] cluster</name>
        <dbReference type="ChEBI" id="CHEBI:49883"/>
    </cofactor>
</comment>
<dbReference type="GO" id="GO:0051539">
    <property type="term" value="F:4 iron, 4 sulfur cluster binding"/>
    <property type="evidence" value="ECO:0007669"/>
    <property type="project" value="UniProtKB-KW"/>
</dbReference>
<proteinExistence type="inferred from homology"/>
<gene>
    <name evidence="9" type="ORF">BXY64_1420</name>
</gene>
<dbReference type="PANTHER" id="PTHR43273">
    <property type="entry name" value="ANAEROBIC SULFATASE-MATURATING ENZYME HOMOLOG ASLB-RELATED"/>
    <property type="match status" value="1"/>
</dbReference>
<evidence type="ECO:0000313" key="9">
    <source>
        <dbReference type="EMBL" id="RKE04400.1"/>
    </source>
</evidence>
<evidence type="ECO:0000259" key="8">
    <source>
        <dbReference type="PROSITE" id="PS51918"/>
    </source>
</evidence>
<sequence>MIKKQLNSVLIKPSGPDCNLGCTYCFYLEKAGLYHQQKVHRMDEETLEMLIRQVMEQSGPEVSFGWQGGEPTLMGLDFFRKVIELQQKYGNGKTVGNGLQTNGLLLNEEWAEFLKEYNWLVGLSLDGPQHIHDHYRLTPNGKPSWEIVSKNAKMLLDKGVATNVLSCLTDNSADHIEEIYNYHKEMGFDFMQFIPIVETDKENPRAAASFSLSPEKYGEVLCKLWDLWINDFQNGIPTTSVRHFDSLFHTYVGIPAPECTLQKECGVYTVIEHNGDVYACDFFVEPQWKLGNIKQGRIINMLNSKKQHQFGCMKAKLPRKCKSCSYLKHCFGGCTKDRIKDPMDNGMPRFCTSYKMFFAHAHTQLQEMGRNWIAQQMQMQKEMEAQQSGGTYNAFNDFVKKS</sequence>
<evidence type="ECO:0000313" key="10">
    <source>
        <dbReference type="Proteomes" id="UP000284531"/>
    </source>
</evidence>
<dbReference type="InterPro" id="IPR023867">
    <property type="entry name" value="Sulphatase_maturase_rSAM"/>
</dbReference>
<accession>A0A419XA01</accession>
<dbReference type="InterPro" id="IPR034491">
    <property type="entry name" value="Anaerob_Ser_sulfatase-maturase"/>
</dbReference>
<keyword evidence="4" id="KW-0479">Metal-binding</keyword>
<evidence type="ECO:0000256" key="2">
    <source>
        <dbReference type="ARBA" id="ARBA00022485"/>
    </source>
</evidence>
<feature type="domain" description="Radical SAM core" evidence="8">
    <location>
        <begin position="3"/>
        <end position="230"/>
    </location>
</feature>
<keyword evidence="6" id="KW-0411">Iron-sulfur</keyword>
<dbReference type="NCBIfam" id="TIGR03942">
    <property type="entry name" value="sulfatase_rSAM"/>
    <property type="match status" value="1"/>
</dbReference>
<dbReference type="NCBIfam" id="TIGR04085">
    <property type="entry name" value="rSAM_more_4Fe4S"/>
    <property type="match status" value="1"/>
</dbReference>
<evidence type="ECO:0000256" key="4">
    <source>
        <dbReference type="ARBA" id="ARBA00022723"/>
    </source>
</evidence>
<keyword evidence="2" id="KW-0004">4Fe-4S</keyword>
<dbReference type="SFLD" id="SFLDG01384">
    <property type="entry name" value="thioether_bond_formation_requi"/>
    <property type="match status" value="1"/>
</dbReference>
<dbReference type="PROSITE" id="PS51918">
    <property type="entry name" value="RADICAL_SAM"/>
    <property type="match status" value="1"/>
</dbReference>
<comment type="caution">
    <text evidence="9">The sequence shown here is derived from an EMBL/GenBank/DDBJ whole genome shotgun (WGS) entry which is preliminary data.</text>
</comment>
<dbReference type="SFLD" id="SFLDS00029">
    <property type="entry name" value="Radical_SAM"/>
    <property type="match status" value="1"/>
</dbReference>
<dbReference type="RefSeq" id="WP_120239180.1">
    <property type="nucleotide sequence ID" value="NZ_RAPQ01000008.1"/>
</dbReference>
<dbReference type="SFLD" id="SFLDG01067">
    <property type="entry name" value="SPASM/twitch_domain_containing"/>
    <property type="match status" value="1"/>
</dbReference>
<keyword evidence="10" id="KW-1185">Reference proteome</keyword>